<feature type="non-terminal residue" evidence="1">
    <location>
        <position position="1"/>
    </location>
</feature>
<comment type="caution">
    <text evidence="1">The sequence shown here is derived from an EMBL/GenBank/DDBJ whole genome shotgun (WGS) entry which is preliminary data.</text>
</comment>
<evidence type="ECO:0000313" key="2">
    <source>
        <dbReference type="Proteomes" id="UP000886520"/>
    </source>
</evidence>
<keyword evidence="2" id="KW-1185">Reference proteome</keyword>
<protein>
    <submittedName>
        <fullName evidence="1">Uncharacterized protein</fullName>
    </submittedName>
</protein>
<proteinExistence type="predicted"/>
<accession>A0A9D4Z9P8</accession>
<dbReference type="Proteomes" id="UP000886520">
    <property type="component" value="Chromosome 17"/>
</dbReference>
<reference evidence="1" key="1">
    <citation type="submission" date="2021-01" db="EMBL/GenBank/DDBJ databases">
        <title>Adiantum capillus-veneris genome.</title>
        <authorList>
            <person name="Fang Y."/>
            <person name="Liao Q."/>
        </authorList>
    </citation>
    <scope>NUCLEOTIDE SEQUENCE</scope>
    <source>
        <strain evidence="1">H3</strain>
        <tissue evidence="1">Leaf</tissue>
    </source>
</reference>
<organism evidence="1 2">
    <name type="scientific">Adiantum capillus-veneris</name>
    <name type="common">Maidenhair fern</name>
    <dbReference type="NCBI Taxonomy" id="13818"/>
    <lineage>
        <taxon>Eukaryota</taxon>
        <taxon>Viridiplantae</taxon>
        <taxon>Streptophyta</taxon>
        <taxon>Embryophyta</taxon>
        <taxon>Tracheophyta</taxon>
        <taxon>Polypodiopsida</taxon>
        <taxon>Polypodiidae</taxon>
        <taxon>Polypodiales</taxon>
        <taxon>Pteridineae</taxon>
        <taxon>Pteridaceae</taxon>
        <taxon>Vittarioideae</taxon>
        <taxon>Adiantum</taxon>
    </lineage>
</organism>
<gene>
    <name evidence="1" type="ORF">GOP47_0017961</name>
</gene>
<dbReference type="AlphaFoldDB" id="A0A9D4Z9P8"/>
<name>A0A9D4Z9P8_ADICA</name>
<dbReference type="OrthoDB" id="1978331at2759"/>
<sequence>NADSSVKKNIDEATLTVTKLAPASIRYGRWPNSPSVYYESFKAEENQKFMQWCLPYILRVVDGIPHEMQTLGILLVDIAHSFYGYSREHGMSATDIQ</sequence>
<evidence type="ECO:0000313" key="1">
    <source>
        <dbReference type="EMBL" id="KAI5067433.1"/>
    </source>
</evidence>
<dbReference type="EMBL" id="JABFUD020000017">
    <property type="protein sequence ID" value="KAI5067433.1"/>
    <property type="molecule type" value="Genomic_DNA"/>
</dbReference>
<feature type="non-terminal residue" evidence="1">
    <location>
        <position position="97"/>
    </location>
</feature>